<dbReference type="HOGENOM" id="CLU_953972_0_0_1"/>
<keyword evidence="4" id="KW-1185">Reference proteome</keyword>
<proteinExistence type="predicted"/>
<dbReference type="InParanoid" id="E9H8I9"/>
<dbReference type="AlphaFoldDB" id="E9H8I9"/>
<evidence type="ECO:0000256" key="1">
    <source>
        <dbReference type="SAM" id="MobiDB-lite"/>
    </source>
</evidence>
<organism evidence="3 4">
    <name type="scientific">Daphnia pulex</name>
    <name type="common">Water flea</name>
    <dbReference type="NCBI Taxonomy" id="6669"/>
    <lineage>
        <taxon>Eukaryota</taxon>
        <taxon>Metazoa</taxon>
        <taxon>Ecdysozoa</taxon>
        <taxon>Arthropoda</taxon>
        <taxon>Crustacea</taxon>
        <taxon>Branchiopoda</taxon>
        <taxon>Diplostraca</taxon>
        <taxon>Cladocera</taxon>
        <taxon>Anomopoda</taxon>
        <taxon>Daphniidae</taxon>
        <taxon>Daphnia</taxon>
    </lineage>
</organism>
<reference evidence="3 4" key="1">
    <citation type="journal article" date="2011" name="Science">
        <title>The ecoresponsive genome of Daphnia pulex.</title>
        <authorList>
            <person name="Colbourne J.K."/>
            <person name="Pfrender M.E."/>
            <person name="Gilbert D."/>
            <person name="Thomas W.K."/>
            <person name="Tucker A."/>
            <person name="Oakley T.H."/>
            <person name="Tokishita S."/>
            <person name="Aerts A."/>
            <person name="Arnold G.J."/>
            <person name="Basu M.K."/>
            <person name="Bauer D.J."/>
            <person name="Caceres C.E."/>
            <person name="Carmel L."/>
            <person name="Casola C."/>
            <person name="Choi J.H."/>
            <person name="Detter J.C."/>
            <person name="Dong Q."/>
            <person name="Dusheyko S."/>
            <person name="Eads B.D."/>
            <person name="Frohlich T."/>
            <person name="Geiler-Samerotte K.A."/>
            <person name="Gerlach D."/>
            <person name="Hatcher P."/>
            <person name="Jogdeo S."/>
            <person name="Krijgsveld J."/>
            <person name="Kriventseva E.V."/>
            <person name="Kultz D."/>
            <person name="Laforsch C."/>
            <person name="Lindquist E."/>
            <person name="Lopez J."/>
            <person name="Manak J.R."/>
            <person name="Muller J."/>
            <person name="Pangilinan J."/>
            <person name="Patwardhan R.P."/>
            <person name="Pitluck S."/>
            <person name="Pritham E.J."/>
            <person name="Rechtsteiner A."/>
            <person name="Rho M."/>
            <person name="Rogozin I.B."/>
            <person name="Sakarya O."/>
            <person name="Salamov A."/>
            <person name="Schaack S."/>
            <person name="Shapiro H."/>
            <person name="Shiga Y."/>
            <person name="Skalitzky C."/>
            <person name="Smith Z."/>
            <person name="Souvorov A."/>
            <person name="Sung W."/>
            <person name="Tang Z."/>
            <person name="Tsuchiya D."/>
            <person name="Tu H."/>
            <person name="Vos H."/>
            <person name="Wang M."/>
            <person name="Wolf Y.I."/>
            <person name="Yamagata H."/>
            <person name="Yamada T."/>
            <person name="Ye Y."/>
            <person name="Shaw J.R."/>
            <person name="Andrews J."/>
            <person name="Crease T.J."/>
            <person name="Tang H."/>
            <person name="Lucas S.M."/>
            <person name="Robertson H.M."/>
            <person name="Bork P."/>
            <person name="Koonin E.V."/>
            <person name="Zdobnov E.M."/>
            <person name="Grigoriev I.V."/>
            <person name="Lynch M."/>
            <person name="Boore J.L."/>
        </authorList>
    </citation>
    <scope>NUCLEOTIDE SEQUENCE [LARGE SCALE GENOMIC DNA]</scope>
</reference>
<accession>E9H8I9</accession>
<feature type="chain" id="PRO_5003240930" evidence="2">
    <location>
        <begin position="22"/>
        <end position="292"/>
    </location>
</feature>
<sequence length="292" mass="33527">MWRIGWKKRLSVLLKSEVVLAALYLDPRYNVMLEEDQLKSAQKNLIKLWRLIEFNKNDPPANTTLLLQPMQTNKNEVGLTNDELQEIMFKKEAELREKTNSKANEATIEKMIQDFVKYKLIARSTDVLKYWEDNRLLQHQLSLRTKEQLQLAESNEEESMDTRETDVPITKETPNEEEACPVSAMEDEIPLITDETLREESNVPTDPLIHNEVTQETKMIIDQDAHDTTPIAAEVPQVGNIDQPRQSTRIRARHIQSAAKQAVLSNDSANQDSTVNPTEPGTYCEEIKWDGG</sequence>
<keyword evidence="2" id="KW-0732">Signal</keyword>
<dbReference type="KEGG" id="dpx:DAPPUDRAFT_326693"/>
<evidence type="ECO:0000313" key="3">
    <source>
        <dbReference type="EMBL" id="EFX71954.1"/>
    </source>
</evidence>
<gene>
    <name evidence="3" type="ORF">DAPPUDRAFT_326693</name>
</gene>
<feature type="region of interest" description="Disordered" evidence="1">
    <location>
        <begin position="261"/>
        <end position="292"/>
    </location>
</feature>
<feature type="compositionally biased region" description="Polar residues" evidence="1">
    <location>
        <begin position="263"/>
        <end position="279"/>
    </location>
</feature>
<dbReference type="EMBL" id="GL732604">
    <property type="protein sequence ID" value="EFX71954.1"/>
    <property type="molecule type" value="Genomic_DNA"/>
</dbReference>
<feature type="signal peptide" evidence="2">
    <location>
        <begin position="1"/>
        <end position="21"/>
    </location>
</feature>
<evidence type="ECO:0000313" key="4">
    <source>
        <dbReference type="Proteomes" id="UP000000305"/>
    </source>
</evidence>
<name>E9H8I9_DAPPU</name>
<protein>
    <submittedName>
        <fullName evidence="3">Uncharacterized protein</fullName>
    </submittedName>
</protein>
<dbReference type="OrthoDB" id="5103at2759"/>
<evidence type="ECO:0000256" key="2">
    <source>
        <dbReference type="SAM" id="SignalP"/>
    </source>
</evidence>
<dbReference type="Proteomes" id="UP000000305">
    <property type="component" value="Unassembled WGS sequence"/>
</dbReference>